<proteinExistence type="predicted"/>
<feature type="transmembrane region" description="Helical" evidence="7">
    <location>
        <begin position="327"/>
        <end position="343"/>
    </location>
</feature>
<evidence type="ECO:0000313" key="9">
    <source>
        <dbReference type="EMBL" id="TDF93192.1"/>
    </source>
</evidence>
<sequence length="628" mass="71791">MDSAPMLKRLLRFCSGFYRTLKRKIFVKLILLIVIPNLLLLLIINQLMNKQIQQKIDEMDNTLYVLEHATSRELRALFNDVTTLTNQILIEPEVQRILSGSLKDAGLAQKEREGAAYGYTLHEDYANQEIMRSILSRQRLVWNNIFSIAIIDSNHAIYLNTSENYQLNASDLTKSLLLREIASPEQSGLAWSVNDAVTKNADMITIGRKIYGTNQPKRVIGYVLVNLSLNAVRDSFHTYNYFGQMIFGLVNKTETTWMIYDDHKMIGGHGPLLPRPLASVSSGLTEINLNGREWRTVIRQNEEQEFLFVGLDAEYIKSQAAVFRNNLYYGYAFFLLLAFLISLQGTKMLSQRLGALNRAMRTFGQKQWGTRIELKGTDEISIIGDTFNSMAIHIEGLLDDLREQQRLKRLFELRVLEYQINPHFLYNTLDSINWLALENNQTRISQMVNGLSKLFRLILSKGKEFITLQEEFEMIRIYLNIQKIRFEDRFAFIVDLDDDVAGYPIGKLMLQPLVENSIVHGIRRVRRQGILQVTGRRSEGKVILEISDNGVGMTPEQVQKQLELMETGVLEKGAISSGGYGMKNVDSRLKMIYGGHYRMTLVSSRSAPSGTTVRIQITESAMLGMKEE</sequence>
<keyword evidence="7" id="KW-1133">Transmembrane helix</keyword>
<evidence type="ECO:0000256" key="4">
    <source>
        <dbReference type="ARBA" id="ARBA00022679"/>
    </source>
</evidence>
<dbReference type="GO" id="GO:0005886">
    <property type="term" value="C:plasma membrane"/>
    <property type="evidence" value="ECO:0007669"/>
    <property type="project" value="UniProtKB-SubCell"/>
</dbReference>
<keyword evidence="4" id="KW-0808">Transferase</keyword>
<dbReference type="InterPro" id="IPR003594">
    <property type="entry name" value="HATPase_dom"/>
</dbReference>
<keyword evidence="6 7" id="KW-0472">Membrane</keyword>
<dbReference type="SMART" id="SM00304">
    <property type="entry name" value="HAMP"/>
    <property type="match status" value="1"/>
</dbReference>
<dbReference type="AlphaFoldDB" id="A0A4R5KE29"/>
<feature type="transmembrane region" description="Helical" evidence="7">
    <location>
        <begin position="25"/>
        <end position="44"/>
    </location>
</feature>
<comment type="subcellular location">
    <subcellularLocation>
        <location evidence="1">Cell membrane</location>
        <topology evidence="1">Multi-pass membrane protein</topology>
    </subcellularLocation>
</comment>
<name>A0A4R5KE29_9BACL</name>
<reference evidence="9 10" key="1">
    <citation type="submission" date="2019-03" db="EMBL/GenBank/DDBJ databases">
        <title>This is whole genome sequence of Paenibacillus sp MS74 strain.</title>
        <authorList>
            <person name="Trinh H.N."/>
        </authorList>
    </citation>
    <scope>NUCLEOTIDE SEQUENCE [LARGE SCALE GENOMIC DNA]</scope>
    <source>
        <strain evidence="9 10">MS74</strain>
    </source>
</reference>
<evidence type="ECO:0000313" key="10">
    <source>
        <dbReference type="Proteomes" id="UP000295636"/>
    </source>
</evidence>
<dbReference type="Gene3D" id="3.30.565.10">
    <property type="entry name" value="Histidine kinase-like ATPase, C-terminal domain"/>
    <property type="match status" value="1"/>
</dbReference>
<dbReference type="PANTHER" id="PTHR34220">
    <property type="entry name" value="SENSOR HISTIDINE KINASE YPDA"/>
    <property type="match status" value="1"/>
</dbReference>
<dbReference type="Pfam" id="PF00672">
    <property type="entry name" value="HAMP"/>
    <property type="match status" value="1"/>
</dbReference>
<gene>
    <name evidence="9" type="ORF">E1757_27260</name>
</gene>
<dbReference type="EMBL" id="SMRT01000017">
    <property type="protein sequence ID" value="TDF93192.1"/>
    <property type="molecule type" value="Genomic_DNA"/>
</dbReference>
<organism evidence="9 10">
    <name type="scientific">Paenibacillus piri</name>
    <dbReference type="NCBI Taxonomy" id="2547395"/>
    <lineage>
        <taxon>Bacteria</taxon>
        <taxon>Bacillati</taxon>
        <taxon>Bacillota</taxon>
        <taxon>Bacilli</taxon>
        <taxon>Bacillales</taxon>
        <taxon>Paenibacillaceae</taxon>
        <taxon>Paenibacillus</taxon>
    </lineage>
</organism>
<keyword evidence="5 9" id="KW-0418">Kinase</keyword>
<dbReference type="InterPro" id="IPR036890">
    <property type="entry name" value="HATPase_C_sf"/>
</dbReference>
<dbReference type="SUPFAM" id="SSF55874">
    <property type="entry name" value="ATPase domain of HSP90 chaperone/DNA topoisomerase II/histidine kinase"/>
    <property type="match status" value="1"/>
</dbReference>
<evidence type="ECO:0000256" key="6">
    <source>
        <dbReference type="ARBA" id="ARBA00023136"/>
    </source>
</evidence>
<evidence type="ECO:0000256" key="3">
    <source>
        <dbReference type="ARBA" id="ARBA00022553"/>
    </source>
</evidence>
<evidence type="ECO:0000256" key="2">
    <source>
        <dbReference type="ARBA" id="ARBA00022475"/>
    </source>
</evidence>
<dbReference type="PROSITE" id="PS50885">
    <property type="entry name" value="HAMP"/>
    <property type="match status" value="1"/>
</dbReference>
<keyword evidence="3" id="KW-0597">Phosphoprotein</keyword>
<evidence type="ECO:0000256" key="5">
    <source>
        <dbReference type="ARBA" id="ARBA00022777"/>
    </source>
</evidence>
<evidence type="ECO:0000256" key="7">
    <source>
        <dbReference type="SAM" id="Phobius"/>
    </source>
</evidence>
<protein>
    <submittedName>
        <fullName evidence="9">Sensor histidine kinase</fullName>
    </submittedName>
</protein>
<dbReference type="InterPro" id="IPR050640">
    <property type="entry name" value="Bact_2-comp_sensor_kinase"/>
</dbReference>
<dbReference type="Pfam" id="PF02518">
    <property type="entry name" value="HATPase_c"/>
    <property type="match status" value="1"/>
</dbReference>
<dbReference type="Gene3D" id="6.10.340.10">
    <property type="match status" value="1"/>
</dbReference>
<dbReference type="CDD" id="cd06225">
    <property type="entry name" value="HAMP"/>
    <property type="match status" value="1"/>
</dbReference>
<evidence type="ECO:0000256" key="1">
    <source>
        <dbReference type="ARBA" id="ARBA00004651"/>
    </source>
</evidence>
<comment type="caution">
    <text evidence="9">The sequence shown here is derived from an EMBL/GenBank/DDBJ whole genome shotgun (WGS) entry which is preliminary data.</text>
</comment>
<dbReference type="PANTHER" id="PTHR34220:SF7">
    <property type="entry name" value="SENSOR HISTIDINE KINASE YPDA"/>
    <property type="match status" value="1"/>
</dbReference>
<dbReference type="Proteomes" id="UP000295636">
    <property type="component" value="Unassembled WGS sequence"/>
</dbReference>
<dbReference type="InterPro" id="IPR003660">
    <property type="entry name" value="HAMP_dom"/>
</dbReference>
<dbReference type="GO" id="GO:0000155">
    <property type="term" value="F:phosphorelay sensor kinase activity"/>
    <property type="evidence" value="ECO:0007669"/>
    <property type="project" value="InterPro"/>
</dbReference>
<keyword evidence="2" id="KW-1003">Cell membrane</keyword>
<evidence type="ECO:0000259" key="8">
    <source>
        <dbReference type="PROSITE" id="PS50885"/>
    </source>
</evidence>
<feature type="domain" description="HAMP" evidence="8">
    <location>
        <begin position="347"/>
        <end position="399"/>
    </location>
</feature>
<accession>A0A4R5KE29</accession>
<keyword evidence="10" id="KW-1185">Reference proteome</keyword>
<dbReference type="Pfam" id="PF06580">
    <property type="entry name" value="His_kinase"/>
    <property type="match status" value="1"/>
</dbReference>
<keyword evidence="7" id="KW-0812">Transmembrane</keyword>
<dbReference type="OrthoDB" id="9776552at2"/>
<dbReference type="InterPro" id="IPR010559">
    <property type="entry name" value="Sig_transdc_His_kin_internal"/>
</dbReference>